<evidence type="ECO:0000313" key="1">
    <source>
        <dbReference type="EMBL" id="GGC49895.1"/>
    </source>
</evidence>
<sequence length="50" mass="5805">MAEPSYDWDENGGEIKLEYDDLRDLFTDGGVQVVLVGEHRNYYPTITVKR</sequence>
<reference evidence="1" key="1">
    <citation type="journal article" date="2014" name="Int. J. Syst. Evol. Microbiol.">
        <title>Complete genome sequence of Corynebacterium casei LMG S-19264T (=DSM 44701T), isolated from a smear-ripened cheese.</title>
        <authorList>
            <consortium name="US DOE Joint Genome Institute (JGI-PGF)"/>
            <person name="Walter F."/>
            <person name="Albersmeier A."/>
            <person name="Kalinowski J."/>
            <person name="Ruckert C."/>
        </authorList>
    </citation>
    <scope>NUCLEOTIDE SEQUENCE</scope>
    <source>
        <strain evidence="1">CCM 7217</strain>
    </source>
</reference>
<dbReference type="AlphaFoldDB" id="A0A830E3I1"/>
<reference evidence="1" key="2">
    <citation type="submission" date="2020-09" db="EMBL/GenBank/DDBJ databases">
        <authorList>
            <person name="Sun Q."/>
            <person name="Sedlacek I."/>
        </authorList>
    </citation>
    <scope>NUCLEOTIDE SEQUENCE</scope>
    <source>
        <strain evidence="1">CCM 7217</strain>
    </source>
</reference>
<comment type="caution">
    <text evidence="1">The sequence shown here is derived from an EMBL/GenBank/DDBJ whole genome shotgun (WGS) entry which is preliminary data.</text>
</comment>
<dbReference type="EMBL" id="BMCI01000002">
    <property type="protein sequence ID" value="GGC49895.1"/>
    <property type="molecule type" value="Genomic_DNA"/>
</dbReference>
<name>A0A830E3I1_9EURY</name>
<gene>
    <name evidence="1" type="ORF">GCM10007209_09450</name>
</gene>
<dbReference type="Proteomes" id="UP000646833">
    <property type="component" value="Unassembled WGS sequence"/>
</dbReference>
<organism evidence="1 2">
    <name type="scientific">Haloferax sulfurifontis</name>
    <dbReference type="NCBI Taxonomy" id="255616"/>
    <lineage>
        <taxon>Archaea</taxon>
        <taxon>Methanobacteriati</taxon>
        <taxon>Methanobacteriota</taxon>
        <taxon>Stenosarchaea group</taxon>
        <taxon>Halobacteria</taxon>
        <taxon>Halobacteriales</taxon>
        <taxon>Haloferacaceae</taxon>
        <taxon>Haloferax</taxon>
    </lineage>
</organism>
<accession>A0A830E3I1</accession>
<protein>
    <submittedName>
        <fullName evidence="1">Uncharacterized protein</fullName>
    </submittedName>
</protein>
<dbReference type="RefSeq" id="WP_188423320.1">
    <property type="nucleotide sequence ID" value="NZ_BMCI01000002.1"/>
</dbReference>
<proteinExistence type="predicted"/>
<evidence type="ECO:0000313" key="2">
    <source>
        <dbReference type="Proteomes" id="UP000646833"/>
    </source>
</evidence>